<dbReference type="GO" id="GO:0008237">
    <property type="term" value="F:metallopeptidase activity"/>
    <property type="evidence" value="ECO:0007669"/>
    <property type="project" value="UniProtKB-KW"/>
</dbReference>
<dbReference type="SMART" id="SM00382">
    <property type="entry name" value="AAA"/>
    <property type="match status" value="1"/>
</dbReference>
<keyword evidence="6" id="KW-0482">Metalloprotease</keyword>
<dbReference type="GO" id="GO:0005524">
    <property type="term" value="F:ATP binding"/>
    <property type="evidence" value="ECO:0007669"/>
    <property type="project" value="UniProtKB-KW"/>
</dbReference>
<keyword evidence="1" id="KW-0547">Nucleotide-binding</keyword>
<gene>
    <name evidence="6" type="primary">ftsH_1</name>
    <name evidence="6" type="ORF">NCTC10571_01289</name>
</gene>
<dbReference type="EMBL" id="UGPP01000001">
    <property type="protein sequence ID" value="STY71137.1"/>
    <property type="molecule type" value="Genomic_DNA"/>
</dbReference>
<proteinExistence type="inferred from homology"/>
<feature type="domain" description="AAA+ ATPase" evidence="5">
    <location>
        <begin position="287"/>
        <end position="424"/>
    </location>
</feature>
<dbReference type="RefSeq" id="WP_115151510.1">
    <property type="nucleotide sequence ID" value="NZ_UGPP01000001.1"/>
</dbReference>
<dbReference type="Proteomes" id="UP000255234">
    <property type="component" value="Unassembled WGS sequence"/>
</dbReference>
<dbReference type="InterPro" id="IPR003593">
    <property type="entry name" value="AAA+_ATPase"/>
</dbReference>
<keyword evidence="6" id="KW-0378">Hydrolase</keyword>
<dbReference type="PANTHER" id="PTHR42960">
    <property type="entry name" value="YCF46 PROTEIN"/>
    <property type="match status" value="1"/>
</dbReference>
<name>A0A378NTF8_9FIRM</name>
<evidence type="ECO:0000259" key="5">
    <source>
        <dbReference type="SMART" id="SM00382"/>
    </source>
</evidence>
<reference evidence="6 7" key="1">
    <citation type="submission" date="2018-06" db="EMBL/GenBank/DDBJ databases">
        <authorList>
            <consortium name="Pathogen Informatics"/>
            <person name="Doyle S."/>
        </authorList>
    </citation>
    <scope>NUCLEOTIDE SEQUENCE [LARGE SCALE GENOMIC DNA]</scope>
    <source>
        <strain evidence="6 7">NCTC10571</strain>
    </source>
</reference>
<dbReference type="InterPro" id="IPR003959">
    <property type="entry name" value="ATPase_AAA_core"/>
</dbReference>
<protein>
    <recommendedName>
        <fullName evidence="4">Uncharacterized AAA domain-containing protein ycf46</fullName>
    </recommendedName>
</protein>
<evidence type="ECO:0000313" key="7">
    <source>
        <dbReference type="Proteomes" id="UP000255234"/>
    </source>
</evidence>
<dbReference type="Gene3D" id="3.40.50.300">
    <property type="entry name" value="P-loop containing nucleotide triphosphate hydrolases"/>
    <property type="match status" value="1"/>
</dbReference>
<dbReference type="Gene3D" id="1.10.8.60">
    <property type="match status" value="1"/>
</dbReference>
<organism evidence="6 7">
    <name type="scientific">Megamonas hypermegale</name>
    <dbReference type="NCBI Taxonomy" id="158847"/>
    <lineage>
        <taxon>Bacteria</taxon>
        <taxon>Bacillati</taxon>
        <taxon>Bacillota</taxon>
        <taxon>Negativicutes</taxon>
        <taxon>Selenomonadales</taxon>
        <taxon>Selenomonadaceae</taxon>
        <taxon>Megamonas</taxon>
    </lineage>
</organism>
<dbReference type="PANTHER" id="PTHR42960:SF1">
    <property type="entry name" value="YCF46 PROTEIN"/>
    <property type="match status" value="1"/>
</dbReference>
<evidence type="ECO:0000256" key="1">
    <source>
        <dbReference type="ARBA" id="ARBA00022741"/>
    </source>
</evidence>
<dbReference type="GO" id="GO:0006508">
    <property type="term" value="P:proteolysis"/>
    <property type="evidence" value="ECO:0007669"/>
    <property type="project" value="UniProtKB-KW"/>
</dbReference>
<dbReference type="InterPro" id="IPR052381">
    <property type="entry name" value="AAA_domain_protein"/>
</dbReference>
<keyword evidence="6" id="KW-0645">Protease</keyword>
<keyword evidence="2" id="KW-0067">ATP-binding</keyword>
<dbReference type="SUPFAM" id="SSF52540">
    <property type="entry name" value="P-loop containing nucleoside triphosphate hydrolases"/>
    <property type="match status" value="1"/>
</dbReference>
<accession>A0A378NTF8</accession>
<evidence type="ECO:0000256" key="4">
    <source>
        <dbReference type="ARBA" id="ARBA00040480"/>
    </source>
</evidence>
<dbReference type="GO" id="GO:0016887">
    <property type="term" value="F:ATP hydrolysis activity"/>
    <property type="evidence" value="ECO:0007669"/>
    <property type="project" value="InterPro"/>
</dbReference>
<dbReference type="AlphaFoldDB" id="A0A378NTF8"/>
<evidence type="ECO:0000313" key="6">
    <source>
        <dbReference type="EMBL" id="STY71137.1"/>
    </source>
</evidence>
<dbReference type="InterPro" id="IPR027417">
    <property type="entry name" value="P-loop_NTPase"/>
</dbReference>
<evidence type="ECO:0000256" key="3">
    <source>
        <dbReference type="ARBA" id="ARBA00038088"/>
    </source>
</evidence>
<comment type="similarity">
    <text evidence="3">Belongs to the AAA ATPase family. Highly divergent.</text>
</comment>
<evidence type="ECO:0000256" key="2">
    <source>
        <dbReference type="ARBA" id="ARBA00022840"/>
    </source>
</evidence>
<dbReference type="Pfam" id="PF00004">
    <property type="entry name" value="AAA"/>
    <property type="match status" value="1"/>
</dbReference>
<sequence length="542" mass="61723">MRECMTDLINSIKSRKSCIWIKTQEESLTIKDIRQISMINLPKANIVIWSQTEGATIYNSVDNSSSGKSIKKLANIDNLFSFIKLNTYGGTDNNDKVVKPEPNIFILRDYNNLFNDPKSIRFIRDLKEYHKQKEAYNPIIILSQIDNIPTQLTRLFKLIDYGLPNRNEILSCMNETINNIKAVSLKQNKQCKIPTQEELNNLVNSCLGLTMQEIQETVIESFIKFKEANLDFITQKKIESIQKSGVLDYKIPNTTLEDIGGNEVIKQWLLEMKELFSDEAKEFGLKKPKGYLSVGVPGAGKTCLAEAFAGTMHMPLLSLSMGRIMSRFVGESERKIMQALDVAKASAPCVLLIDEVEKALGGINSSNNTDGGVTARVFMEILKFLNDNDYGVYIIMTSNDVSQLPPELTRQGRLDAKWFFDFPKENERKEIFKIHFSKYNKEINSDLLDLAVSKTNNFTGAEIQEIVKNTIRKSFIRFKKDNNNELKEEDITSAINEIIPISKTSKESILALKSYCSNRFRSVNEENDYDDDDECLSAQYQL</sequence>